<dbReference type="InterPro" id="IPR002156">
    <property type="entry name" value="RNaseH_domain"/>
</dbReference>
<evidence type="ECO:0000313" key="3">
    <source>
        <dbReference type="EMBL" id="MBA0771301.1"/>
    </source>
</evidence>
<feature type="non-terminal residue" evidence="3">
    <location>
        <position position="178"/>
    </location>
</feature>
<dbReference type="EMBL" id="JABEZW010000007">
    <property type="protein sequence ID" value="MBA0771301.1"/>
    <property type="molecule type" value="Genomic_DNA"/>
</dbReference>
<protein>
    <recommendedName>
        <fullName evidence="2">RNase H type-1 domain-containing protein</fullName>
    </recommendedName>
</protein>
<dbReference type="SUPFAM" id="SSF53098">
    <property type="entry name" value="Ribonuclease H-like"/>
    <property type="match status" value="1"/>
</dbReference>
<dbReference type="Proteomes" id="UP000593568">
    <property type="component" value="Unassembled WGS sequence"/>
</dbReference>
<evidence type="ECO:0000259" key="2">
    <source>
        <dbReference type="Pfam" id="PF13456"/>
    </source>
</evidence>
<reference evidence="3 4" key="1">
    <citation type="journal article" date="2019" name="Genome Biol. Evol.">
        <title>Insights into the evolution of the New World diploid cottons (Gossypium, subgenus Houzingenia) based on genome sequencing.</title>
        <authorList>
            <person name="Grover C.E."/>
            <person name="Arick M.A. 2nd"/>
            <person name="Thrash A."/>
            <person name="Conover J.L."/>
            <person name="Sanders W.S."/>
            <person name="Peterson D.G."/>
            <person name="Frelichowski J.E."/>
            <person name="Scheffler J.A."/>
            <person name="Scheffler B.E."/>
            <person name="Wendel J.F."/>
        </authorList>
    </citation>
    <scope>NUCLEOTIDE SEQUENCE [LARGE SCALE GENOMIC DNA]</scope>
    <source>
        <strain evidence="3">8</strain>
        <tissue evidence="3">Leaf</tissue>
    </source>
</reference>
<gene>
    <name evidence="3" type="ORF">Gotri_019785</name>
</gene>
<accession>A0A7J9EEL4</accession>
<keyword evidence="1" id="KW-1133">Transmembrane helix</keyword>
<sequence>DSVRIDEGFVADGGYVRDYNGEWIIRFSRYLGNCTMLEAELWGILNGLNLILDRRFENTLIQTDCIEAINAIMEDSSGNSNSALVRRTHHTLKMFKQWKIQHIPREENLIADSLAKTIQTRRIGLRLHRLGSFNVILTGVAAVAAAVAAAAVDDAAGSGVDHGAAVFIGVFAVVGTQH</sequence>
<evidence type="ECO:0000256" key="1">
    <source>
        <dbReference type="SAM" id="Phobius"/>
    </source>
</evidence>
<keyword evidence="1" id="KW-0812">Transmembrane</keyword>
<dbReference type="InterPro" id="IPR044730">
    <property type="entry name" value="RNase_H-like_dom_plant"/>
</dbReference>
<keyword evidence="1" id="KW-0472">Membrane</keyword>
<dbReference type="CDD" id="cd06222">
    <property type="entry name" value="RNase_H_like"/>
    <property type="match status" value="1"/>
</dbReference>
<feature type="domain" description="RNase H type-1" evidence="2">
    <location>
        <begin position="13"/>
        <end position="116"/>
    </location>
</feature>
<feature type="transmembrane region" description="Helical" evidence="1">
    <location>
        <begin position="130"/>
        <end position="152"/>
    </location>
</feature>
<dbReference type="InterPro" id="IPR053151">
    <property type="entry name" value="RNase_H-like"/>
</dbReference>
<keyword evidence="4" id="KW-1185">Reference proteome</keyword>
<dbReference type="InterPro" id="IPR036397">
    <property type="entry name" value="RNaseH_sf"/>
</dbReference>
<proteinExistence type="predicted"/>
<dbReference type="InterPro" id="IPR012337">
    <property type="entry name" value="RNaseH-like_sf"/>
</dbReference>
<dbReference type="GO" id="GO:0004523">
    <property type="term" value="F:RNA-DNA hybrid ribonuclease activity"/>
    <property type="evidence" value="ECO:0007669"/>
    <property type="project" value="InterPro"/>
</dbReference>
<dbReference type="AlphaFoldDB" id="A0A7J9EEL4"/>
<organism evidence="3 4">
    <name type="scientific">Gossypium trilobum</name>
    <dbReference type="NCBI Taxonomy" id="34281"/>
    <lineage>
        <taxon>Eukaryota</taxon>
        <taxon>Viridiplantae</taxon>
        <taxon>Streptophyta</taxon>
        <taxon>Embryophyta</taxon>
        <taxon>Tracheophyta</taxon>
        <taxon>Spermatophyta</taxon>
        <taxon>Magnoliopsida</taxon>
        <taxon>eudicotyledons</taxon>
        <taxon>Gunneridae</taxon>
        <taxon>Pentapetalae</taxon>
        <taxon>rosids</taxon>
        <taxon>malvids</taxon>
        <taxon>Malvales</taxon>
        <taxon>Malvaceae</taxon>
        <taxon>Malvoideae</taxon>
        <taxon>Gossypium</taxon>
    </lineage>
</organism>
<dbReference type="Gene3D" id="3.30.420.10">
    <property type="entry name" value="Ribonuclease H-like superfamily/Ribonuclease H"/>
    <property type="match status" value="1"/>
</dbReference>
<dbReference type="PANTHER" id="PTHR47723:SF19">
    <property type="entry name" value="POLYNUCLEOTIDYL TRANSFERASE, RIBONUCLEASE H-LIKE SUPERFAMILY PROTEIN"/>
    <property type="match status" value="1"/>
</dbReference>
<comment type="caution">
    <text evidence="3">The sequence shown here is derived from an EMBL/GenBank/DDBJ whole genome shotgun (WGS) entry which is preliminary data.</text>
</comment>
<dbReference type="Pfam" id="PF13456">
    <property type="entry name" value="RVT_3"/>
    <property type="match status" value="1"/>
</dbReference>
<dbReference type="GO" id="GO:0003676">
    <property type="term" value="F:nucleic acid binding"/>
    <property type="evidence" value="ECO:0007669"/>
    <property type="project" value="InterPro"/>
</dbReference>
<evidence type="ECO:0000313" key="4">
    <source>
        <dbReference type="Proteomes" id="UP000593568"/>
    </source>
</evidence>
<dbReference type="PANTHER" id="PTHR47723">
    <property type="entry name" value="OS05G0353850 PROTEIN"/>
    <property type="match status" value="1"/>
</dbReference>
<name>A0A7J9EEL4_9ROSI</name>